<evidence type="ECO:0000256" key="1">
    <source>
        <dbReference type="SAM" id="MobiDB-lite"/>
    </source>
</evidence>
<evidence type="ECO:0000313" key="2">
    <source>
        <dbReference type="EMBL" id="DAD39918.1"/>
    </source>
</evidence>
<comment type="caution">
    <text evidence="2">The sequence shown here is derived from an EMBL/GenBank/DDBJ whole genome shotgun (WGS) entry which is preliminary data.</text>
</comment>
<keyword evidence="3" id="KW-1185">Reference proteome</keyword>
<organism evidence="2 3">
    <name type="scientific">Nelumbo nucifera</name>
    <name type="common">Sacred lotus</name>
    <dbReference type="NCBI Taxonomy" id="4432"/>
    <lineage>
        <taxon>Eukaryota</taxon>
        <taxon>Viridiplantae</taxon>
        <taxon>Streptophyta</taxon>
        <taxon>Embryophyta</taxon>
        <taxon>Tracheophyta</taxon>
        <taxon>Spermatophyta</taxon>
        <taxon>Magnoliopsida</taxon>
        <taxon>Proteales</taxon>
        <taxon>Nelumbonaceae</taxon>
        <taxon>Nelumbo</taxon>
    </lineage>
</organism>
<dbReference type="Proteomes" id="UP000607653">
    <property type="component" value="Unassembled WGS sequence"/>
</dbReference>
<accession>A0A822ZE96</accession>
<protein>
    <submittedName>
        <fullName evidence="2">Uncharacterized protein</fullName>
    </submittedName>
</protein>
<name>A0A822ZE96_NELNU</name>
<evidence type="ECO:0000313" key="3">
    <source>
        <dbReference type="Proteomes" id="UP000607653"/>
    </source>
</evidence>
<gene>
    <name evidence="2" type="ORF">HUJ06_014241</name>
</gene>
<feature type="compositionally biased region" description="Basic and acidic residues" evidence="1">
    <location>
        <begin position="34"/>
        <end position="43"/>
    </location>
</feature>
<sequence length="60" mass="6989">MASFCSKFVYILCSSTHHGLQLHDKPIHDHFKYEKDTNHKSEKQVAQQDAPAYNHHHSSQ</sequence>
<proteinExistence type="predicted"/>
<dbReference type="EMBL" id="DUZY01000005">
    <property type="protein sequence ID" value="DAD39918.1"/>
    <property type="molecule type" value="Genomic_DNA"/>
</dbReference>
<dbReference type="AlphaFoldDB" id="A0A822ZE96"/>
<reference evidence="2 3" key="1">
    <citation type="journal article" date="2020" name="Mol. Biol. Evol.">
        <title>Distinct Expression and Methylation Patterns for Genes with Different Fates following a Single Whole-Genome Duplication in Flowering Plants.</title>
        <authorList>
            <person name="Shi T."/>
            <person name="Rahmani R.S."/>
            <person name="Gugger P.F."/>
            <person name="Wang M."/>
            <person name="Li H."/>
            <person name="Zhang Y."/>
            <person name="Li Z."/>
            <person name="Wang Q."/>
            <person name="Van de Peer Y."/>
            <person name="Marchal K."/>
            <person name="Chen J."/>
        </authorList>
    </citation>
    <scope>NUCLEOTIDE SEQUENCE [LARGE SCALE GENOMIC DNA]</scope>
    <source>
        <tissue evidence="2">Leaf</tissue>
    </source>
</reference>
<feature type="region of interest" description="Disordered" evidence="1">
    <location>
        <begin position="34"/>
        <end position="60"/>
    </location>
</feature>